<keyword evidence="6" id="KW-0378">Hydrolase</keyword>
<dbReference type="Pfam" id="PF13359">
    <property type="entry name" value="DDE_Tnp_4"/>
    <property type="match status" value="1"/>
</dbReference>
<evidence type="ECO:0000256" key="4">
    <source>
        <dbReference type="ARBA" id="ARBA00022722"/>
    </source>
</evidence>
<comment type="subcellular location">
    <subcellularLocation>
        <location evidence="2">Nucleus</location>
    </subcellularLocation>
</comment>
<protein>
    <recommendedName>
        <fullName evidence="8">DDE Tnp4 domain-containing protein</fullName>
    </recommendedName>
</protein>
<dbReference type="Proteomes" id="UP001549920">
    <property type="component" value="Unassembled WGS sequence"/>
</dbReference>
<comment type="cofactor">
    <cofactor evidence="1">
        <name>a divalent metal cation</name>
        <dbReference type="ChEBI" id="CHEBI:60240"/>
    </cofactor>
</comment>
<evidence type="ECO:0000313" key="10">
    <source>
        <dbReference type="Proteomes" id="UP001549920"/>
    </source>
</evidence>
<name>A0ABR3HS30_LOXSC</name>
<gene>
    <name evidence="9" type="ORF">ABMA27_003137</name>
</gene>
<evidence type="ECO:0000256" key="2">
    <source>
        <dbReference type="ARBA" id="ARBA00004123"/>
    </source>
</evidence>
<evidence type="ECO:0000313" key="9">
    <source>
        <dbReference type="EMBL" id="KAL0879373.1"/>
    </source>
</evidence>
<keyword evidence="10" id="KW-1185">Reference proteome</keyword>
<keyword evidence="5" id="KW-0479">Metal-binding</keyword>
<keyword evidence="4" id="KW-0540">Nuclease</keyword>
<accession>A0ABR3HS30</accession>
<dbReference type="PANTHER" id="PTHR22930:SF289">
    <property type="entry name" value="DDE TNP4 DOMAIN-CONTAINING PROTEIN-RELATED"/>
    <property type="match status" value="1"/>
</dbReference>
<feature type="domain" description="DDE Tnp4" evidence="8">
    <location>
        <begin position="140"/>
        <end position="292"/>
    </location>
</feature>
<evidence type="ECO:0000259" key="8">
    <source>
        <dbReference type="Pfam" id="PF13359"/>
    </source>
</evidence>
<evidence type="ECO:0000256" key="7">
    <source>
        <dbReference type="ARBA" id="ARBA00023242"/>
    </source>
</evidence>
<evidence type="ECO:0000256" key="5">
    <source>
        <dbReference type="ARBA" id="ARBA00022723"/>
    </source>
</evidence>
<keyword evidence="7" id="KW-0539">Nucleus</keyword>
<comment type="caution">
    <text evidence="9">The sequence shown here is derived from an EMBL/GenBank/DDBJ whole genome shotgun (WGS) entry which is preliminary data.</text>
</comment>
<evidence type="ECO:0000256" key="6">
    <source>
        <dbReference type="ARBA" id="ARBA00022801"/>
    </source>
</evidence>
<proteinExistence type="inferred from homology"/>
<evidence type="ECO:0000256" key="3">
    <source>
        <dbReference type="ARBA" id="ARBA00006958"/>
    </source>
</evidence>
<sequence length="344" mass="39431">MDNIWDFYSDDDEEIIEFISRPRIRDVNLRTNLFESLNDSKFVRRFRLTKETTLLNNAVSPLNQILCTLRFYATGSQLITCGDLIGVDESTACRIVHRVTHAIASLYHSYIKLPSTSEDQQSNASEFFRIAKFPRVVGAIDCTHVRLMSPGGDNAEIYRNRKGYFSVNTQCVAAANLRFLDVVARWHGSAHDSNIWHNCALKRKFLQGQFENKFLLGDSGYPQTSHMMTPLADGRVQTRGEILYQESQIKTRNVVERAFGVWKRRFPILSRGISIKLARVPGIIVATAVLHNLAIQQNENVPPEDPEFPVIPEEIIMQNPLHHQQRGSRNLERTLLIEEYFARL</sequence>
<dbReference type="InterPro" id="IPR027806">
    <property type="entry name" value="HARBI1_dom"/>
</dbReference>
<comment type="similarity">
    <text evidence="3">Belongs to the HARBI1 family.</text>
</comment>
<dbReference type="PANTHER" id="PTHR22930">
    <property type="match status" value="1"/>
</dbReference>
<dbReference type="InterPro" id="IPR045249">
    <property type="entry name" value="HARBI1-like"/>
</dbReference>
<evidence type="ECO:0000256" key="1">
    <source>
        <dbReference type="ARBA" id="ARBA00001968"/>
    </source>
</evidence>
<organism evidence="9 10">
    <name type="scientific">Loxostege sticticalis</name>
    <name type="common">Beet webworm moth</name>
    <dbReference type="NCBI Taxonomy" id="481309"/>
    <lineage>
        <taxon>Eukaryota</taxon>
        <taxon>Metazoa</taxon>
        <taxon>Ecdysozoa</taxon>
        <taxon>Arthropoda</taxon>
        <taxon>Hexapoda</taxon>
        <taxon>Insecta</taxon>
        <taxon>Pterygota</taxon>
        <taxon>Neoptera</taxon>
        <taxon>Endopterygota</taxon>
        <taxon>Lepidoptera</taxon>
        <taxon>Glossata</taxon>
        <taxon>Ditrysia</taxon>
        <taxon>Pyraloidea</taxon>
        <taxon>Crambidae</taxon>
        <taxon>Pyraustinae</taxon>
        <taxon>Loxostege</taxon>
    </lineage>
</organism>
<reference evidence="9 10" key="1">
    <citation type="submission" date="2024-06" db="EMBL/GenBank/DDBJ databases">
        <title>A chromosome-level genome assembly of beet webworm, Loxostege sticticalis.</title>
        <authorList>
            <person name="Zhang Y."/>
        </authorList>
    </citation>
    <scope>NUCLEOTIDE SEQUENCE [LARGE SCALE GENOMIC DNA]</scope>
    <source>
        <strain evidence="9">AQ026</strain>
        <tissue evidence="9">Whole body</tissue>
    </source>
</reference>
<dbReference type="EMBL" id="JBEUOH010000014">
    <property type="protein sequence ID" value="KAL0879373.1"/>
    <property type="molecule type" value="Genomic_DNA"/>
</dbReference>